<organism evidence="2 3">
    <name type="scientific">Rhodothermus marinus (strain ATCC 43812 / DSM 4252 / R-10)</name>
    <name type="common">Rhodothermus obamensis</name>
    <dbReference type="NCBI Taxonomy" id="518766"/>
    <lineage>
        <taxon>Bacteria</taxon>
        <taxon>Pseudomonadati</taxon>
        <taxon>Rhodothermota</taxon>
        <taxon>Rhodothermia</taxon>
        <taxon>Rhodothermales</taxon>
        <taxon>Rhodothermaceae</taxon>
        <taxon>Rhodothermus</taxon>
    </lineage>
</organism>
<dbReference type="InterPro" id="IPR003607">
    <property type="entry name" value="HD/PDEase_dom"/>
</dbReference>
<name>D0ME46_RHOM4</name>
<dbReference type="OrthoDB" id="9797344at2"/>
<dbReference type="AlphaFoldDB" id="D0ME46"/>
<feature type="domain" description="HD" evidence="1">
    <location>
        <begin position="35"/>
        <end position="139"/>
    </location>
</feature>
<keyword evidence="2" id="KW-0378">Hydrolase</keyword>
<dbReference type="HOGENOM" id="CLU_036524_3_0_10"/>
<dbReference type="PANTHER" id="PTHR33594">
    <property type="entry name" value="SUPERFAMILY HYDROLASE, PUTATIVE (AFU_ORTHOLOGUE AFUA_1G03035)-RELATED"/>
    <property type="match status" value="1"/>
</dbReference>
<dbReference type="SUPFAM" id="SSF109604">
    <property type="entry name" value="HD-domain/PDEase-like"/>
    <property type="match status" value="1"/>
</dbReference>
<accession>D0ME46</accession>
<dbReference type="PROSITE" id="PS51831">
    <property type="entry name" value="HD"/>
    <property type="match status" value="1"/>
</dbReference>
<dbReference type="SMART" id="SM00471">
    <property type="entry name" value="HDc"/>
    <property type="match status" value="1"/>
</dbReference>
<gene>
    <name evidence="2" type="ordered locus">Rmar_0366</name>
</gene>
<protein>
    <submittedName>
        <fullName evidence="2">Metal dependent phosphohydrolase</fullName>
    </submittedName>
</protein>
<dbReference type="PANTHER" id="PTHR33594:SF1">
    <property type="entry name" value="HD_PDEASE DOMAIN-CONTAINING PROTEIN"/>
    <property type="match status" value="1"/>
</dbReference>
<dbReference type="RefSeq" id="WP_012842882.1">
    <property type="nucleotide sequence ID" value="NC_013501.1"/>
</dbReference>
<evidence type="ECO:0000313" key="3">
    <source>
        <dbReference type="Proteomes" id="UP000002221"/>
    </source>
</evidence>
<reference evidence="2 3" key="1">
    <citation type="journal article" date="2009" name="Stand. Genomic Sci.">
        <title>Complete genome sequence of Rhodothermus marinus type strain (R-10).</title>
        <authorList>
            <person name="Nolan M."/>
            <person name="Tindall B.J."/>
            <person name="Pomrenke H."/>
            <person name="Lapidus A."/>
            <person name="Copeland A."/>
            <person name="Glavina Del Rio T."/>
            <person name="Lucas S."/>
            <person name="Chen F."/>
            <person name="Tice H."/>
            <person name="Cheng J.F."/>
            <person name="Saunders E."/>
            <person name="Han C."/>
            <person name="Bruce D."/>
            <person name="Goodwin L."/>
            <person name="Chain P."/>
            <person name="Pitluck S."/>
            <person name="Ovchinikova G."/>
            <person name="Pati A."/>
            <person name="Ivanova N."/>
            <person name="Mavromatis K."/>
            <person name="Chen A."/>
            <person name="Palaniappan K."/>
            <person name="Land M."/>
            <person name="Hauser L."/>
            <person name="Chang Y.J."/>
            <person name="Jeffries C.D."/>
            <person name="Brettin T."/>
            <person name="Goker M."/>
            <person name="Bristow J."/>
            <person name="Eisen J.A."/>
            <person name="Markowitz V."/>
            <person name="Hugenholtz P."/>
            <person name="Kyrpides N.C."/>
            <person name="Klenk H.P."/>
            <person name="Detter J.C."/>
        </authorList>
    </citation>
    <scope>NUCLEOTIDE SEQUENCE [LARGE SCALE GENOMIC DNA]</scope>
    <source>
        <strain evidence="3">ATCC 43812 / DSM 4252 / R-10</strain>
    </source>
</reference>
<dbReference type="EMBL" id="CP001807">
    <property type="protein sequence ID" value="ACY47270.1"/>
    <property type="molecule type" value="Genomic_DNA"/>
</dbReference>
<proteinExistence type="predicted"/>
<dbReference type="Proteomes" id="UP000002221">
    <property type="component" value="Chromosome"/>
</dbReference>
<dbReference type="Gene3D" id="1.10.3210.50">
    <property type="match status" value="1"/>
</dbReference>
<dbReference type="Pfam" id="PF01966">
    <property type="entry name" value="HD"/>
    <property type="match status" value="1"/>
</dbReference>
<evidence type="ECO:0000313" key="2">
    <source>
        <dbReference type="EMBL" id="ACY47270.1"/>
    </source>
</evidence>
<keyword evidence="3" id="KW-1185">Reference proteome</keyword>
<dbReference type="GO" id="GO:0016787">
    <property type="term" value="F:hydrolase activity"/>
    <property type="evidence" value="ECO:0007669"/>
    <property type="project" value="UniProtKB-KW"/>
</dbReference>
<sequence>MTDLLIGTRSLAAWEPIFEELLQRAWADASDPAHDLEHVRRVVRWARRLALAEGADLAVVLPAAWLHDCVLVPKDHPERPLASRKAADRAVVLLREAGYPESLLPAIHHAIEAHSFSAGIPPRTLEARVVQDADRLDALGAIGLARMFMLGGATGRPLYDPAEPVPHNRPPDDRRFVLDHLFTKLLHLADRMQTDAGRREAQRRTAFLQAFLEALQRELAQTEAASIRDSARPVSASNR</sequence>
<dbReference type="KEGG" id="rmr:Rmar_0366"/>
<dbReference type="InterPro" id="IPR006674">
    <property type="entry name" value="HD_domain"/>
</dbReference>
<dbReference type="eggNOG" id="COG1418">
    <property type="taxonomic scope" value="Bacteria"/>
</dbReference>
<evidence type="ECO:0000259" key="1">
    <source>
        <dbReference type="PROSITE" id="PS51831"/>
    </source>
</evidence>
<dbReference type="STRING" id="518766.Rmar_0366"/>